<dbReference type="CDD" id="cd17255">
    <property type="entry name" value="RMtype1_S_Fco49512ORF2615P-TRD2-CR2_like"/>
    <property type="match status" value="1"/>
</dbReference>
<dbReference type="PANTHER" id="PTHR30408">
    <property type="entry name" value="TYPE-1 RESTRICTION ENZYME ECOKI SPECIFICITY PROTEIN"/>
    <property type="match status" value="1"/>
</dbReference>
<dbReference type="EMBL" id="LR214970">
    <property type="protein sequence ID" value="VEU60749.1"/>
    <property type="molecule type" value="Genomic_DNA"/>
</dbReference>
<evidence type="ECO:0000313" key="6">
    <source>
        <dbReference type="Proteomes" id="UP000290942"/>
    </source>
</evidence>
<dbReference type="InterPro" id="IPR052021">
    <property type="entry name" value="Type-I_RS_S_subunit"/>
</dbReference>
<dbReference type="GO" id="GO:0009307">
    <property type="term" value="P:DNA restriction-modification system"/>
    <property type="evidence" value="ECO:0007669"/>
    <property type="project" value="UniProtKB-KW"/>
</dbReference>
<evidence type="ECO:0000313" key="5">
    <source>
        <dbReference type="EMBL" id="VEU60749.1"/>
    </source>
</evidence>
<feature type="domain" description="Type I restriction modification DNA specificity" evidence="4">
    <location>
        <begin position="21"/>
        <end position="175"/>
    </location>
</feature>
<gene>
    <name evidence="5" type="ORF">NCTC10122_00349</name>
</gene>
<sequence length="197" mass="23365">MFADEKTLKPAIRFKEFTNAWEQRRVGELFNISRGYVLGKKEIKSYKFGDFIYPVYSSQTENNGLLGYNNKYLEKDAITWTTDGANAGTVFYRRGYFYATNVCGIISEKLMKPNLFYSNSIGKITQKFVNKTNNPKLMSNVMSEIIVKYPNINEQNKISEILQWFYSLITLHQRKHYYWFFSFFIHKKVFIYMGVER</sequence>
<evidence type="ECO:0000259" key="4">
    <source>
        <dbReference type="Pfam" id="PF01420"/>
    </source>
</evidence>
<comment type="similarity">
    <text evidence="1">Belongs to the type-I restriction system S methylase family.</text>
</comment>
<dbReference type="Gene3D" id="3.90.220.20">
    <property type="entry name" value="DNA methylase specificity domains"/>
    <property type="match status" value="1"/>
</dbReference>
<evidence type="ECO:0000256" key="3">
    <source>
        <dbReference type="ARBA" id="ARBA00023125"/>
    </source>
</evidence>
<dbReference type="REBASE" id="298484">
    <property type="entry name" value="S3.Mbo10122ORF357P"/>
</dbReference>
<protein>
    <submittedName>
        <fullName evidence="5">Restriction-modification enzyme subunit S1B</fullName>
    </submittedName>
</protein>
<dbReference type="PANTHER" id="PTHR30408:SF13">
    <property type="entry name" value="TYPE I RESTRICTION ENZYME HINDI SPECIFICITY SUBUNIT"/>
    <property type="match status" value="1"/>
</dbReference>
<dbReference type="InterPro" id="IPR000055">
    <property type="entry name" value="Restrct_endonuc_typeI_TRD"/>
</dbReference>
<reference evidence="5 6" key="1">
    <citation type="submission" date="2019-01" db="EMBL/GenBank/DDBJ databases">
        <authorList>
            <consortium name="Pathogen Informatics"/>
        </authorList>
    </citation>
    <scope>NUCLEOTIDE SEQUENCE [LARGE SCALE GENOMIC DNA]</scope>
    <source>
        <strain evidence="5 6">NCTC10122</strain>
    </source>
</reference>
<dbReference type="Proteomes" id="UP000290942">
    <property type="component" value="Chromosome"/>
</dbReference>
<evidence type="ECO:0000256" key="1">
    <source>
        <dbReference type="ARBA" id="ARBA00010923"/>
    </source>
</evidence>
<dbReference type="InterPro" id="IPR044946">
    <property type="entry name" value="Restrct_endonuc_typeI_TRD_sf"/>
</dbReference>
<accession>A0A449A8Z4</accession>
<name>A0A449A8Z4_9BACT</name>
<keyword evidence="3" id="KW-0238">DNA-binding</keyword>
<dbReference type="GO" id="GO:0003677">
    <property type="term" value="F:DNA binding"/>
    <property type="evidence" value="ECO:0007669"/>
    <property type="project" value="UniProtKB-KW"/>
</dbReference>
<evidence type="ECO:0000256" key="2">
    <source>
        <dbReference type="ARBA" id="ARBA00022747"/>
    </source>
</evidence>
<organism evidence="5 6">
    <name type="scientific">Mycoplasmopsis bovigenitalium</name>
    <dbReference type="NCBI Taxonomy" id="2112"/>
    <lineage>
        <taxon>Bacteria</taxon>
        <taxon>Bacillati</taxon>
        <taxon>Mycoplasmatota</taxon>
        <taxon>Mycoplasmoidales</taxon>
        <taxon>Metamycoplasmataceae</taxon>
        <taxon>Mycoplasmopsis</taxon>
    </lineage>
</organism>
<dbReference type="Pfam" id="PF01420">
    <property type="entry name" value="Methylase_S"/>
    <property type="match status" value="1"/>
</dbReference>
<proteinExistence type="inferred from homology"/>
<keyword evidence="2" id="KW-0680">Restriction system</keyword>
<dbReference type="SUPFAM" id="SSF116734">
    <property type="entry name" value="DNA methylase specificity domain"/>
    <property type="match status" value="1"/>
</dbReference>
<dbReference type="AlphaFoldDB" id="A0A449A8Z4"/>